<feature type="transmembrane region" description="Helical" evidence="3">
    <location>
        <begin position="6"/>
        <end position="24"/>
    </location>
</feature>
<feature type="region of interest" description="Disordered" evidence="2">
    <location>
        <begin position="246"/>
        <end position="265"/>
    </location>
</feature>
<reference evidence="4 5" key="1">
    <citation type="submission" date="2015-02" db="EMBL/GenBank/DDBJ databases">
        <title>Draft genome sequences of ten Microbacterium spp. with emphasis on heavy metal contaminated environments.</title>
        <authorList>
            <person name="Corretto E."/>
        </authorList>
    </citation>
    <scope>NUCLEOTIDE SEQUENCE [LARGE SCALE GENOMIC DNA]</scope>
    <source>
        <strain evidence="4 5">BEL4b</strain>
    </source>
</reference>
<sequence>MLLAEWWWLAPVAAGGVTAGAIGVRRRTRRSGRRLAVDAARHDLKLAQSGIAEKRADVKIAKADLAHVSAERAARRATPEQLASARRMLRDAERNVKAATADIRARRARLQAARAAIPAASAPRPLERLRAEHDAIVVRWMHYETDPASQIAYPAMTDVKQPETAAYLRAAGRATDLRREAGDRPTPAEFAAYRDGVAQLARALDVAEHSARVKAGEAPAGPGWQDAAQEALSRSAEAIDRAAGAAASAFTAWSTRGRRNRDDER</sequence>
<gene>
    <name evidence="4" type="ORF">RS83_02033</name>
</gene>
<keyword evidence="1" id="KW-0175">Coiled coil</keyword>
<accession>A0A0F0L8E4</accession>
<dbReference type="Proteomes" id="UP000033640">
    <property type="component" value="Unassembled WGS sequence"/>
</dbReference>
<dbReference type="AlphaFoldDB" id="A0A0F0L8E4"/>
<evidence type="ECO:0000256" key="1">
    <source>
        <dbReference type="SAM" id="Coils"/>
    </source>
</evidence>
<dbReference type="EMBL" id="JYIW01000024">
    <property type="protein sequence ID" value="KJL29403.1"/>
    <property type="molecule type" value="Genomic_DNA"/>
</dbReference>
<evidence type="ECO:0000256" key="3">
    <source>
        <dbReference type="SAM" id="Phobius"/>
    </source>
</evidence>
<evidence type="ECO:0000313" key="4">
    <source>
        <dbReference type="EMBL" id="KJL29403.1"/>
    </source>
</evidence>
<evidence type="ECO:0000256" key="2">
    <source>
        <dbReference type="SAM" id="MobiDB-lite"/>
    </source>
</evidence>
<evidence type="ECO:0000313" key="5">
    <source>
        <dbReference type="Proteomes" id="UP000033640"/>
    </source>
</evidence>
<keyword evidence="3" id="KW-0812">Transmembrane</keyword>
<protein>
    <submittedName>
        <fullName evidence="4">Uncharacterized protein</fullName>
    </submittedName>
</protein>
<proteinExistence type="predicted"/>
<keyword evidence="3" id="KW-1133">Transmembrane helix</keyword>
<organism evidence="4 5">
    <name type="scientific">Microbacterium oxydans</name>
    <dbReference type="NCBI Taxonomy" id="82380"/>
    <lineage>
        <taxon>Bacteria</taxon>
        <taxon>Bacillati</taxon>
        <taxon>Actinomycetota</taxon>
        <taxon>Actinomycetes</taxon>
        <taxon>Micrococcales</taxon>
        <taxon>Microbacteriaceae</taxon>
        <taxon>Microbacterium</taxon>
    </lineage>
</organism>
<comment type="caution">
    <text evidence="4">The sequence shown here is derived from an EMBL/GenBank/DDBJ whole genome shotgun (WGS) entry which is preliminary data.</text>
</comment>
<feature type="coiled-coil region" evidence="1">
    <location>
        <begin position="82"/>
        <end position="109"/>
    </location>
</feature>
<dbReference type="PATRIC" id="fig|82380.11.peg.2071"/>
<keyword evidence="3" id="KW-0472">Membrane</keyword>
<name>A0A0F0L8E4_9MICO</name>